<sequence length="542" mass="61035">METVETPCQFKSPTRPPHSIPHQWVLKRCKNPNKSRCVVCSNNLGFLSPYEKCRSCKLSVHPGECKGRVNDNCGLTSKHFKELLTQMVISARQDNWAPNIGTSKSMNDMAMNNHTTNATLMHMVSDLQTPTIADSSSSTNSSAPSTPACYLPGTSASSAFLPNVNVIPPPMDRHPPHTANICTTLHEEGQFKFPEVHNNIPHIILPEGISCTTSGIESQGSDCTMKLVVSSEDGSEDKGDVFNDSQNDGNNWKQNGFIAERSHKWDRRSWQVHMADHFGTVAIKLFNMEYVEKERRLEAFKQDTACFQNARHENLVFFNGYTMDPEKGLGIVMELITGRHLHSILHDNDANSKGLEFNDVVDFAKQICQGIILHKDLRSRNIFITERKVVITDYGVFNVKKLAYPVRNYKFEVPDHWLCYLAPELVRALTADLDPLPFSEKSDVYAFGSIWFELLTNSFPFSGLLPDTILWQIGTGMKSPLNNVNCCREAKILLMHCWSFSTERDSFAEILALLESMPKKPIRRSPSSFASFPACKSFESIF</sequence>
<evidence type="ECO:0000313" key="7">
    <source>
        <dbReference type="Proteomes" id="UP001201812"/>
    </source>
</evidence>
<dbReference type="GO" id="GO:0046872">
    <property type="term" value="F:metal ion binding"/>
    <property type="evidence" value="ECO:0007669"/>
    <property type="project" value="UniProtKB-KW"/>
</dbReference>
<dbReference type="PROSITE" id="PS50011">
    <property type="entry name" value="PROTEIN_KINASE_DOM"/>
    <property type="match status" value="1"/>
</dbReference>
<keyword evidence="6" id="KW-0808">Transferase</keyword>
<keyword evidence="2" id="KW-0479">Metal-binding</keyword>
<evidence type="ECO:0000256" key="3">
    <source>
        <dbReference type="ARBA" id="ARBA00022833"/>
    </source>
</evidence>
<feature type="domain" description="Phorbol-ester/DAG-type" evidence="5">
    <location>
        <begin position="21"/>
        <end position="73"/>
    </location>
</feature>
<dbReference type="Pfam" id="PF07714">
    <property type="entry name" value="PK_Tyr_Ser-Thr"/>
    <property type="match status" value="1"/>
</dbReference>
<evidence type="ECO:0000259" key="4">
    <source>
        <dbReference type="PROSITE" id="PS50011"/>
    </source>
</evidence>
<dbReference type="Proteomes" id="UP001201812">
    <property type="component" value="Unassembled WGS sequence"/>
</dbReference>
<dbReference type="SUPFAM" id="SSF56112">
    <property type="entry name" value="Protein kinase-like (PK-like)"/>
    <property type="match status" value="1"/>
</dbReference>
<evidence type="ECO:0000256" key="1">
    <source>
        <dbReference type="ARBA" id="ARBA00005843"/>
    </source>
</evidence>
<keyword evidence="7" id="KW-1185">Reference proteome</keyword>
<keyword evidence="6" id="KW-0418">Kinase</keyword>
<dbReference type="PROSITE" id="PS50081">
    <property type="entry name" value="ZF_DAG_PE_2"/>
    <property type="match status" value="1"/>
</dbReference>
<name>A0AAD4NLP3_9BILA</name>
<dbReference type="GO" id="GO:0005524">
    <property type="term" value="F:ATP binding"/>
    <property type="evidence" value="ECO:0007669"/>
    <property type="project" value="InterPro"/>
</dbReference>
<dbReference type="Gene3D" id="1.10.510.10">
    <property type="entry name" value="Transferase(Phosphotransferase) domain 1"/>
    <property type="match status" value="1"/>
</dbReference>
<dbReference type="InterPro" id="IPR008266">
    <property type="entry name" value="Tyr_kinase_AS"/>
</dbReference>
<dbReference type="Gene3D" id="3.30.60.20">
    <property type="match status" value="1"/>
</dbReference>
<gene>
    <name evidence="6" type="ORF">DdX_01366</name>
</gene>
<dbReference type="InterPro" id="IPR011009">
    <property type="entry name" value="Kinase-like_dom_sf"/>
</dbReference>
<comment type="caution">
    <text evidence="6">The sequence shown here is derived from an EMBL/GenBank/DDBJ whole genome shotgun (WGS) entry which is preliminary data.</text>
</comment>
<evidence type="ECO:0000256" key="2">
    <source>
        <dbReference type="ARBA" id="ARBA00022723"/>
    </source>
</evidence>
<dbReference type="InterPro" id="IPR001245">
    <property type="entry name" value="Ser-Thr/Tyr_kinase_cat_dom"/>
</dbReference>
<evidence type="ECO:0000313" key="6">
    <source>
        <dbReference type="EMBL" id="KAI1729145.1"/>
    </source>
</evidence>
<comment type="similarity">
    <text evidence="1">Belongs to the protein kinase superfamily. TKL Ser/Thr protein kinase family.</text>
</comment>
<feature type="domain" description="Protein kinase" evidence="4">
    <location>
        <begin position="227"/>
        <end position="517"/>
    </location>
</feature>
<dbReference type="EMBL" id="JAKKPZ010000001">
    <property type="protein sequence ID" value="KAI1729145.1"/>
    <property type="molecule type" value="Genomic_DNA"/>
</dbReference>
<dbReference type="GO" id="GO:0004672">
    <property type="term" value="F:protein kinase activity"/>
    <property type="evidence" value="ECO:0007669"/>
    <property type="project" value="InterPro"/>
</dbReference>
<dbReference type="Gene3D" id="3.30.200.20">
    <property type="entry name" value="Phosphorylase Kinase, domain 1"/>
    <property type="match status" value="1"/>
</dbReference>
<dbReference type="InterPro" id="IPR000719">
    <property type="entry name" value="Prot_kinase_dom"/>
</dbReference>
<accession>A0AAD4NLP3</accession>
<dbReference type="PANTHER" id="PTHR23257">
    <property type="entry name" value="SERINE-THREONINE PROTEIN KINASE"/>
    <property type="match status" value="1"/>
</dbReference>
<dbReference type="GO" id="GO:0005737">
    <property type="term" value="C:cytoplasm"/>
    <property type="evidence" value="ECO:0007669"/>
    <property type="project" value="TreeGrafter"/>
</dbReference>
<dbReference type="PANTHER" id="PTHR23257:SF963">
    <property type="entry name" value="AT08303P"/>
    <property type="match status" value="1"/>
</dbReference>
<dbReference type="InterPro" id="IPR046349">
    <property type="entry name" value="C1-like_sf"/>
</dbReference>
<dbReference type="InterPro" id="IPR002219">
    <property type="entry name" value="PKC_DAG/PE"/>
</dbReference>
<protein>
    <submittedName>
        <fullName evidence="6">Protein tyrosine kinase domain-containing protein</fullName>
    </submittedName>
</protein>
<evidence type="ECO:0000259" key="5">
    <source>
        <dbReference type="PROSITE" id="PS50081"/>
    </source>
</evidence>
<dbReference type="InterPro" id="IPR050167">
    <property type="entry name" value="Ser_Thr_protein_kinase"/>
</dbReference>
<proteinExistence type="inferred from homology"/>
<dbReference type="AlphaFoldDB" id="A0AAD4NLP3"/>
<keyword evidence="3" id="KW-0862">Zinc</keyword>
<organism evidence="6 7">
    <name type="scientific">Ditylenchus destructor</name>
    <dbReference type="NCBI Taxonomy" id="166010"/>
    <lineage>
        <taxon>Eukaryota</taxon>
        <taxon>Metazoa</taxon>
        <taxon>Ecdysozoa</taxon>
        <taxon>Nematoda</taxon>
        <taxon>Chromadorea</taxon>
        <taxon>Rhabditida</taxon>
        <taxon>Tylenchina</taxon>
        <taxon>Tylenchomorpha</taxon>
        <taxon>Sphaerularioidea</taxon>
        <taxon>Anguinidae</taxon>
        <taxon>Anguininae</taxon>
        <taxon>Ditylenchus</taxon>
    </lineage>
</organism>
<reference evidence="6" key="1">
    <citation type="submission" date="2022-01" db="EMBL/GenBank/DDBJ databases">
        <title>Genome Sequence Resource for Two Populations of Ditylenchus destructor, the Migratory Endoparasitic Phytonematode.</title>
        <authorList>
            <person name="Zhang H."/>
            <person name="Lin R."/>
            <person name="Xie B."/>
        </authorList>
    </citation>
    <scope>NUCLEOTIDE SEQUENCE</scope>
    <source>
        <strain evidence="6">BazhouSP</strain>
    </source>
</reference>
<dbReference type="GO" id="GO:0007265">
    <property type="term" value="P:Ras protein signal transduction"/>
    <property type="evidence" value="ECO:0007669"/>
    <property type="project" value="TreeGrafter"/>
</dbReference>
<dbReference type="PROSITE" id="PS00109">
    <property type="entry name" value="PROTEIN_KINASE_TYR"/>
    <property type="match status" value="1"/>
</dbReference>
<dbReference type="SUPFAM" id="SSF57889">
    <property type="entry name" value="Cysteine-rich domain"/>
    <property type="match status" value="1"/>
</dbReference>